<organism evidence="2 3">
    <name type="scientific">Phenylobacterium montanum</name>
    <dbReference type="NCBI Taxonomy" id="2823693"/>
    <lineage>
        <taxon>Bacteria</taxon>
        <taxon>Pseudomonadati</taxon>
        <taxon>Pseudomonadota</taxon>
        <taxon>Alphaproteobacteria</taxon>
        <taxon>Caulobacterales</taxon>
        <taxon>Caulobacteraceae</taxon>
        <taxon>Phenylobacterium</taxon>
    </lineage>
</organism>
<dbReference type="GO" id="GO:0016810">
    <property type="term" value="F:hydrolase activity, acting on carbon-nitrogen (but not peptide) bonds"/>
    <property type="evidence" value="ECO:0007669"/>
    <property type="project" value="InterPro"/>
</dbReference>
<dbReference type="InterPro" id="IPR032466">
    <property type="entry name" value="Metal_Hydrolase"/>
</dbReference>
<sequence>MNNVLGPVPDLWSAISWRPRLVQHRQLHLGRVLSCLIFAISLNASPACAQAVETALEHARIYPSPDAAPISDGTILIRGGKIAAVGPADEVRVPGSARVIDATGEVVAAGFWNSHVHIMPTELLGADKAPAARLQGGLDQMLNRWGFTTVFDIASATANTLALRRRIESGEIAGPKILTVGDPFFPEGGTPIYVRAYLKAHGWQDEEVSSPEAAAARARSQLDRGTDGVKIFAGAIVGGKIGVLPMRTDIAKAVVAVAHRRGKPAFAHPSNFAGINVAIDSGVDVLAHTTAMEGGIDQGPWPPEMIARMRAHNMALIPTLMLFDVEMKKEGGVPPEAFAATFDRIVSEVRDYAAAGGQILFGTDVGYIDAYDTTEEFQLLSRALDWRMILKSLTTAPAERFGFADRKGRLAPGMDADLVVLDGDPAKDATAFSRVRTTIREGRIIWGGG</sequence>
<keyword evidence="3" id="KW-1185">Reference proteome</keyword>
<dbReference type="InterPro" id="IPR051781">
    <property type="entry name" value="Metallo-dep_Hydrolase"/>
</dbReference>
<protein>
    <submittedName>
        <fullName evidence="2">Amidohydrolase family protein</fullName>
    </submittedName>
</protein>
<dbReference type="InterPro" id="IPR011059">
    <property type="entry name" value="Metal-dep_hydrolase_composite"/>
</dbReference>
<dbReference type="PANTHER" id="PTHR43135">
    <property type="entry name" value="ALPHA-D-RIBOSE 1-METHYLPHOSPHONATE 5-TRIPHOSPHATE DIPHOSPHATASE"/>
    <property type="match status" value="1"/>
</dbReference>
<dbReference type="Gene3D" id="3.20.20.140">
    <property type="entry name" value="Metal-dependent hydrolases"/>
    <property type="match status" value="1"/>
</dbReference>
<dbReference type="KEGG" id="caul:KCG34_10880"/>
<dbReference type="EMBL" id="CP073078">
    <property type="protein sequence ID" value="QUD90322.1"/>
    <property type="molecule type" value="Genomic_DNA"/>
</dbReference>
<feature type="domain" description="Amidohydrolase-related" evidence="1">
    <location>
        <begin position="106"/>
        <end position="444"/>
    </location>
</feature>
<dbReference type="AlphaFoldDB" id="A0A975G4A7"/>
<dbReference type="RefSeq" id="WP_211940373.1">
    <property type="nucleotide sequence ID" value="NZ_CP073078.1"/>
</dbReference>
<dbReference type="Gene3D" id="2.30.40.10">
    <property type="entry name" value="Urease, subunit C, domain 1"/>
    <property type="match status" value="1"/>
</dbReference>
<dbReference type="SUPFAM" id="SSF51338">
    <property type="entry name" value="Composite domain of metallo-dependent hydrolases"/>
    <property type="match status" value="1"/>
</dbReference>
<reference evidence="2" key="1">
    <citation type="submission" date="2021-04" db="EMBL/GenBank/DDBJ databases">
        <title>The complete genome sequence of Caulobacter sp. S6.</title>
        <authorList>
            <person name="Tang Y."/>
            <person name="Ouyang W."/>
            <person name="Liu Q."/>
            <person name="Huang B."/>
            <person name="Guo Z."/>
            <person name="Lei P."/>
        </authorList>
    </citation>
    <scope>NUCLEOTIDE SEQUENCE</scope>
    <source>
        <strain evidence="2">S6</strain>
    </source>
</reference>
<dbReference type="Proteomes" id="UP000676409">
    <property type="component" value="Chromosome"/>
</dbReference>
<evidence type="ECO:0000259" key="1">
    <source>
        <dbReference type="Pfam" id="PF01979"/>
    </source>
</evidence>
<evidence type="ECO:0000313" key="3">
    <source>
        <dbReference type="Proteomes" id="UP000676409"/>
    </source>
</evidence>
<dbReference type="Pfam" id="PF01979">
    <property type="entry name" value="Amidohydro_1"/>
    <property type="match status" value="1"/>
</dbReference>
<dbReference type="SUPFAM" id="SSF51556">
    <property type="entry name" value="Metallo-dependent hydrolases"/>
    <property type="match status" value="1"/>
</dbReference>
<name>A0A975G4A7_9CAUL</name>
<gene>
    <name evidence="2" type="ORF">KCG34_10880</name>
</gene>
<accession>A0A975G4A7</accession>
<evidence type="ECO:0000313" key="2">
    <source>
        <dbReference type="EMBL" id="QUD90322.1"/>
    </source>
</evidence>
<dbReference type="PANTHER" id="PTHR43135:SF3">
    <property type="entry name" value="ALPHA-D-RIBOSE 1-METHYLPHOSPHONATE 5-TRIPHOSPHATE DIPHOSPHATASE"/>
    <property type="match status" value="1"/>
</dbReference>
<dbReference type="InterPro" id="IPR006680">
    <property type="entry name" value="Amidohydro-rel"/>
</dbReference>
<proteinExistence type="predicted"/>